<name>D9SLT5_CLOC7</name>
<dbReference type="eggNOG" id="COG2334">
    <property type="taxonomic scope" value="Bacteria"/>
</dbReference>
<gene>
    <name evidence="2" type="ordered locus">Clocel_4060</name>
</gene>
<evidence type="ECO:0000259" key="1">
    <source>
        <dbReference type="PROSITE" id="PS50011"/>
    </source>
</evidence>
<evidence type="ECO:0000313" key="2">
    <source>
        <dbReference type="EMBL" id="ADL53722.1"/>
    </source>
</evidence>
<dbReference type="OrthoDB" id="9800774at2"/>
<keyword evidence="3" id="KW-1185">Reference proteome</keyword>
<dbReference type="STRING" id="573061.Clocel_4060"/>
<dbReference type="EMBL" id="CP002160">
    <property type="protein sequence ID" value="ADL53722.1"/>
    <property type="molecule type" value="Genomic_DNA"/>
</dbReference>
<dbReference type="AlphaFoldDB" id="D9SLT5"/>
<dbReference type="GO" id="GO:0005524">
    <property type="term" value="F:ATP binding"/>
    <property type="evidence" value="ECO:0007669"/>
    <property type="project" value="InterPro"/>
</dbReference>
<dbReference type="HOGENOM" id="CLU_083624_1_0_9"/>
<evidence type="ECO:0000313" key="3">
    <source>
        <dbReference type="Proteomes" id="UP000002730"/>
    </source>
</evidence>
<protein>
    <submittedName>
        <fullName evidence="2">Aminoglycoside phosphotransferase</fullName>
    </submittedName>
</protein>
<dbReference type="InterPro" id="IPR000719">
    <property type="entry name" value="Prot_kinase_dom"/>
</dbReference>
<dbReference type="InterPro" id="IPR002575">
    <property type="entry name" value="Aminoglycoside_PTrfase"/>
</dbReference>
<organism evidence="2 3">
    <name type="scientific">Clostridium cellulovorans (strain ATCC 35296 / DSM 3052 / OCM 3 / 743B)</name>
    <dbReference type="NCBI Taxonomy" id="573061"/>
    <lineage>
        <taxon>Bacteria</taxon>
        <taxon>Bacillati</taxon>
        <taxon>Bacillota</taxon>
        <taxon>Clostridia</taxon>
        <taxon>Eubacteriales</taxon>
        <taxon>Clostridiaceae</taxon>
        <taxon>Clostridium</taxon>
    </lineage>
</organism>
<dbReference type="RefSeq" id="WP_010074071.1">
    <property type="nucleotide sequence ID" value="NC_014393.1"/>
</dbReference>
<dbReference type="GO" id="GO:0004672">
    <property type="term" value="F:protein kinase activity"/>
    <property type="evidence" value="ECO:0007669"/>
    <property type="project" value="InterPro"/>
</dbReference>
<sequence>MEKGKLLAEGRTAEVFQLGERKILKLFKSFMPKESAETEYNISLNLMNQLTIVPKVYDFVMIENRYGIIYEKISGEPMMVKISKKPWTVKKEAKRLAKLHTLIHKETNLELPSNITTLKNQISYTDLLQEDVKIKLSNYIDTLEVKDKLCHGDLHPDNVLITEEESLIIDWMTATKGNPLADVARTSIMFKFAVIPEKSFLEKMIITLIRNKFLHNYITNYIKLSGVSLGEIDKWELPVAAARLIEGIPKEEKAKLVNYINTKAKELP</sequence>
<dbReference type="Gene3D" id="3.90.1200.10">
    <property type="match status" value="1"/>
</dbReference>
<dbReference type="SUPFAM" id="SSF56112">
    <property type="entry name" value="Protein kinase-like (PK-like)"/>
    <property type="match status" value="1"/>
</dbReference>
<dbReference type="InterPro" id="IPR011009">
    <property type="entry name" value="Kinase-like_dom_sf"/>
</dbReference>
<reference evidence="2 3" key="1">
    <citation type="submission" date="2010-08" db="EMBL/GenBank/DDBJ databases">
        <title>Complete sequence of Clostridium cellulovorans 743B.</title>
        <authorList>
            <consortium name="US DOE Joint Genome Institute"/>
            <person name="Lucas S."/>
            <person name="Copeland A."/>
            <person name="Lapidus A."/>
            <person name="Cheng J.-F."/>
            <person name="Bruce D."/>
            <person name="Goodwin L."/>
            <person name="Pitluck S."/>
            <person name="Chertkov O."/>
            <person name="Detter J.C."/>
            <person name="Han C."/>
            <person name="Tapia R."/>
            <person name="Land M."/>
            <person name="Hauser L."/>
            <person name="Chang Y.-J."/>
            <person name="Jeffries C."/>
            <person name="Kyrpides N."/>
            <person name="Ivanova N."/>
            <person name="Mikhailova N."/>
            <person name="Hemme C.L."/>
            <person name="Woyke T."/>
        </authorList>
    </citation>
    <scope>NUCLEOTIDE SEQUENCE [LARGE SCALE GENOMIC DNA]</scope>
    <source>
        <strain evidence="3">ATCC 35296 / DSM 3052 / OCM 3 / 743B</strain>
    </source>
</reference>
<dbReference type="Pfam" id="PF01636">
    <property type="entry name" value="APH"/>
    <property type="match status" value="1"/>
</dbReference>
<dbReference type="PROSITE" id="PS50011">
    <property type="entry name" value="PROTEIN_KINASE_DOM"/>
    <property type="match status" value="1"/>
</dbReference>
<keyword evidence="2" id="KW-0808">Transferase</keyword>
<feature type="domain" description="Protein kinase" evidence="1">
    <location>
        <begin position="1"/>
        <end position="268"/>
    </location>
</feature>
<proteinExistence type="predicted"/>
<dbReference type="Proteomes" id="UP000002730">
    <property type="component" value="Chromosome"/>
</dbReference>
<accession>D9SLT5</accession>
<dbReference type="KEGG" id="ccb:Clocel_4060"/>